<feature type="chain" id="PRO_5019063891" evidence="1">
    <location>
        <begin position="22"/>
        <end position="122"/>
    </location>
</feature>
<dbReference type="PROSITE" id="PS51257">
    <property type="entry name" value="PROKAR_LIPOPROTEIN"/>
    <property type="match status" value="1"/>
</dbReference>
<dbReference type="EMBL" id="BHZE01000012">
    <property type="protein sequence ID" value="GCD77865.1"/>
    <property type="molecule type" value="Genomic_DNA"/>
</dbReference>
<evidence type="ECO:0000313" key="3">
    <source>
        <dbReference type="Proteomes" id="UP000286715"/>
    </source>
</evidence>
<dbReference type="RefSeq" id="WP_124397931.1">
    <property type="nucleotide sequence ID" value="NZ_BHZE01000012.1"/>
</dbReference>
<evidence type="ECO:0000256" key="1">
    <source>
        <dbReference type="SAM" id="SignalP"/>
    </source>
</evidence>
<name>A0A401XLF4_9FLAO</name>
<keyword evidence="3" id="KW-1185">Reference proteome</keyword>
<dbReference type="Proteomes" id="UP000286715">
    <property type="component" value="Unassembled WGS sequence"/>
</dbReference>
<organism evidence="2 3">
    <name type="scientific">Thermaurantimonas aggregans</name>
    <dbReference type="NCBI Taxonomy" id="2173829"/>
    <lineage>
        <taxon>Bacteria</taxon>
        <taxon>Pseudomonadati</taxon>
        <taxon>Bacteroidota</taxon>
        <taxon>Flavobacteriia</taxon>
        <taxon>Flavobacteriales</taxon>
        <taxon>Schleiferiaceae</taxon>
        <taxon>Thermaurantimonas</taxon>
    </lineage>
</organism>
<reference evidence="2 3" key="1">
    <citation type="submission" date="2018-11" db="EMBL/GenBank/DDBJ databases">
        <title>Schleiferia aggregans sp. nov., a moderately thermophilic heterotrophic bacterium isolated from microbial mats at a terrestrial hot spring.</title>
        <authorList>
            <person name="Iino T."/>
            <person name="Ohkuma M."/>
            <person name="Haruta S."/>
        </authorList>
    </citation>
    <scope>NUCLEOTIDE SEQUENCE [LARGE SCALE GENOMIC DNA]</scope>
    <source>
        <strain evidence="2 3">LA</strain>
    </source>
</reference>
<dbReference type="AlphaFoldDB" id="A0A401XLF4"/>
<sequence>MRKLKILLLIAAFGILFSSHGGTPIITISISGCGKKGCRDLNETHSNDVHTLKCEGKGYTKCEFQYLPGFFNKSIINSLIDHAQINIENGVYSGSFGLNNYIVVWNHDSSIQNSIIEIFINE</sequence>
<feature type="signal peptide" evidence="1">
    <location>
        <begin position="1"/>
        <end position="21"/>
    </location>
</feature>
<accession>A0A401XLF4</accession>
<comment type="caution">
    <text evidence="2">The sequence shown here is derived from an EMBL/GenBank/DDBJ whole genome shotgun (WGS) entry which is preliminary data.</text>
</comment>
<evidence type="ECO:0000313" key="2">
    <source>
        <dbReference type="EMBL" id="GCD77865.1"/>
    </source>
</evidence>
<protein>
    <submittedName>
        <fullName evidence="2">Uncharacterized protein</fullName>
    </submittedName>
</protein>
<gene>
    <name evidence="2" type="ORF">JCM31826_13470</name>
</gene>
<keyword evidence="1" id="KW-0732">Signal</keyword>
<proteinExistence type="predicted"/>